<keyword evidence="1" id="KW-0812">Transmembrane</keyword>
<gene>
    <name evidence="2" type="ORF">FDK13_07625</name>
</gene>
<keyword evidence="1" id="KW-0472">Membrane</keyword>
<dbReference type="Proteomes" id="UP000304900">
    <property type="component" value="Unassembled WGS sequence"/>
</dbReference>
<feature type="transmembrane region" description="Helical" evidence="1">
    <location>
        <begin position="40"/>
        <end position="58"/>
    </location>
</feature>
<organism evidence="2 3">
    <name type="scientific">Dyadobacter frigoris</name>
    <dbReference type="NCBI Taxonomy" id="2576211"/>
    <lineage>
        <taxon>Bacteria</taxon>
        <taxon>Pseudomonadati</taxon>
        <taxon>Bacteroidota</taxon>
        <taxon>Cytophagia</taxon>
        <taxon>Cytophagales</taxon>
        <taxon>Spirosomataceae</taxon>
        <taxon>Dyadobacter</taxon>
    </lineage>
</organism>
<protein>
    <submittedName>
        <fullName evidence="2">Uncharacterized protein</fullName>
    </submittedName>
</protein>
<keyword evidence="1" id="KW-1133">Transmembrane helix</keyword>
<evidence type="ECO:0000256" key="1">
    <source>
        <dbReference type="SAM" id="Phobius"/>
    </source>
</evidence>
<keyword evidence="3" id="KW-1185">Reference proteome</keyword>
<feature type="transmembrane region" description="Helical" evidence="1">
    <location>
        <begin position="124"/>
        <end position="143"/>
    </location>
</feature>
<evidence type="ECO:0000313" key="2">
    <source>
        <dbReference type="EMBL" id="TKT92674.1"/>
    </source>
</evidence>
<evidence type="ECO:0000313" key="3">
    <source>
        <dbReference type="Proteomes" id="UP000304900"/>
    </source>
</evidence>
<name>A0A4U6DDY4_9BACT</name>
<dbReference type="AlphaFoldDB" id="A0A4U6DDY4"/>
<proteinExistence type="predicted"/>
<comment type="caution">
    <text evidence="2">The sequence shown here is derived from an EMBL/GenBank/DDBJ whole genome shotgun (WGS) entry which is preliminary data.</text>
</comment>
<accession>A0A4U6DDY4</accession>
<dbReference type="EMBL" id="SZVO01000003">
    <property type="protein sequence ID" value="TKT92674.1"/>
    <property type="molecule type" value="Genomic_DNA"/>
</dbReference>
<reference evidence="2 3" key="1">
    <citation type="submission" date="2019-05" db="EMBL/GenBank/DDBJ databases">
        <title>Dyadobacter AR-3-8 sp. nov., isolated from arctic soil.</title>
        <authorList>
            <person name="Chaudhary D.K."/>
        </authorList>
    </citation>
    <scope>NUCLEOTIDE SEQUENCE [LARGE SCALE GENOMIC DNA]</scope>
    <source>
        <strain evidence="2 3">AR-3-8</strain>
    </source>
</reference>
<dbReference type="RefSeq" id="WP_137339402.1">
    <property type="nucleotide sequence ID" value="NZ_SZVO01000003.1"/>
</dbReference>
<sequence>MNEEPEFTSVNEFYWAYWAKKYIDGSSAQIDTDLTKLQTVIDWAIGLVTISSFISASFSGLTDNAYLLIILCVPLPLLIIARFFSTVGVKYDVCKFDPRVPSSIMEAYNKLMDTKLLNLTRAKMVTGLAFISLAVGLGMYYILKNRTKNPYVNSLKLSIRSQDDKFDALGISGYLKDSTLIHLTVSAFVKPNIVERVIEKHLYFFNSPDKQFFTGVLVDCTAYKYSVNLEWPDTLSSGFLAMRMEIDRHGKIIESTKPKTKITPRDTIPQDPAAVERVKGLINSLKPK</sequence>
<feature type="transmembrane region" description="Helical" evidence="1">
    <location>
        <begin position="65"/>
        <end position="84"/>
    </location>
</feature>